<keyword evidence="2" id="KW-1185">Reference proteome</keyword>
<dbReference type="OrthoDB" id="2423195at2759"/>
<reference evidence="2" key="2">
    <citation type="submission" date="2017-12" db="EMBL/GenBank/DDBJ databases">
        <title>Genome sequence of the Bar-tailed Godwit (Limosa lapponica baueri).</title>
        <authorList>
            <person name="Lima N.C.B."/>
            <person name="Parody-Merino A.M."/>
            <person name="Battley P.F."/>
            <person name="Fidler A.E."/>
            <person name="Prosdocimi F."/>
        </authorList>
    </citation>
    <scope>NUCLEOTIDE SEQUENCE [LARGE SCALE GENOMIC DNA]</scope>
</reference>
<name>A0A2I0TKQ6_LIMLA</name>
<gene>
    <name evidence="1" type="ORF">llap_15297</name>
</gene>
<dbReference type="Proteomes" id="UP000233556">
    <property type="component" value="Unassembled WGS sequence"/>
</dbReference>
<evidence type="ECO:0000313" key="2">
    <source>
        <dbReference type="Proteomes" id="UP000233556"/>
    </source>
</evidence>
<reference evidence="2" key="1">
    <citation type="submission" date="2017-11" db="EMBL/GenBank/DDBJ databases">
        <authorList>
            <person name="Lima N.C."/>
            <person name="Parody-Merino A.M."/>
            <person name="Battley P.F."/>
            <person name="Fidler A.E."/>
            <person name="Prosdocimi F."/>
        </authorList>
    </citation>
    <scope>NUCLEOTIDE SEQUENCE [LARGE SCALE GENOMIC DNA]</scope>
</reference>
<proteinExistence type="predicted"/>
<dbReference type="AlphaFoldDB" id="A0A2I0TKQ6"/>
<sequence>MVPKGTLAELCCLLCLDKESQQTILDEHHRITKVFVEVTSPTSLKINLTNLCQRCIDEQVDQWVWILPLLHFLSAPFQPEHLPMEEDTWAGLEGLPFAERRKEQRGTLLQLMKDKKYLMEFDKTLVKSWMCVLPLKSLAEFIREKFSSDLLVTLQGVSYRLENVDISWASSEDVDHLLKTLLCTLDEKQARSLQSTKS</sequence>
<dbReference type="GO" id="GO:0005730">
    <property type="term" value="C:nucleolus"/>
    <property type="evidence" value="ECO:0007669"/>
    <property type="project" value="TreeGrafter"/>
</dbReference>
<dbReference type="GO" id="GO:0002040">
    <property type="term" value="P:sprouting angiogenesis"/>
    <property type="evidence" value="ECO:0007669"/>
    <property type="project" value="TreeGrafter"/>
</dbReference>
<dbReference type="GO" id="GO:0016020">
    <property type="term" value="C:membrane"/>
    <property type="evidence" value="ECO:0007669"/>
    <property type="project" value="TreeGrafter"/>
</dbReference>
<dbReference type="GO" id="GO:0016887">
    <property type="term" value="F:ATP hydrolysis activity"/>
    <property type="evidence" value="ECO:0007669"/>
    <property type="project" value="InterPro"/>
</dbReference>
<organism evidence="1 2">
    <name type="scientific">Limosa lapponica baueri</name>
    <dbReference type="NCBI Taxonomy" id="1758121"/>
    <lineage>
        <taxon>Eukaryota</taxon>
        <taxon>Metazoa</taxon>
        <taxon>Chordata</taxon>
        <taxon>Craniata</taxon>
        <taxon>Vertebrata</taxon>
        <taxon>Euteleostomi</taxon>
        <taxon>Archelosauria</taxon>
        <taxon>Archosauria</taxon>
        <taxon>Dinosauria</taxon>
        <taxon>Saurischia</taxon>
        <taxon>Theropoda</taxon>
        <taxon>Coelurosauria</taxon>
        <taxon>Aves</taxon>
        <taxon>Neognathae</taxon>
        <taxon>Neoaves</taxon>
        <taxon>Charadriiformes</taxon>
        <taxon>Scolopacidae</taxon>
        <taxon>Limosa</taxon>
    </lineage>
</organism>
<dbReference type="GO" id="GO:0004842">
    <property type="term" value="F:ubiquitin-protein transferase activity"/>
    <property type="evidence" value="ECO:0007669"/>
    <property type="project" value="InterPro"/>
</dbReference>
<accession>A0A2I0TKQ6</accession>
<dbReference type="PANTHER" id="PTHR22605">
    <property type="entry name" value="RZ-TYPE DOMAIN-CONTAINING PROTEIN"/>
    <property type="match status" value="1"/>
</dbReference>
<evidence type="ECO:0000313" key="1">
    <source>
        <dbReference type="EMBL" id="PKU34400.1"/>
    </source>
</evidence>
<dbReference type="EMBL" id="KZ509142">
    <property type="protein sequence ID" value="PKU34400.1"/>
    <property type="molecule type" value="Genomic_DNA"/>
</dbReference>
<dbReference type="GO" id="GO:2000051">
    <property type="term" value="P:negative regulation of non-canonical Wnt signaling pathway"/>
    <property type="evidence" value="ECO:0007669"/>
    <property type="project" value="TreeGrafter"/>
</dbReference>
<protein>
    <submittedName>
        <fullName evidence="1">Uncharacterized protein</fullName>
    </submittedName>
</protein>
<dbReference type="PANTHER" id="PTHR22605:SF16">
    <property type="entry name" value="E3 UBIQUITIN-PROTEIN LIGASE RNF213"/>
    <property type="match status" value="1"/>
</dbReference>
<dbReference type="GO" id="GO:0005829">
    <property type="term" value="C:cytosol"/>
    <property type="evidence" value="ECO:0007669"/>
    <property type="project" value="TreeGrafter"/>
</dbReference>
<dbReference type="InterPro" id="IPR031248">
    <property type="entry name" value="RNF213"/>
</dbReference>
<dbReference type="GO" id="GO:0006511">
    <property type="term" value="P:ubiquitin-dependent protein catabolic process"/>
    <property type="evidence" value="ECO:0007669"/>
    <property type="project" value="TreeGrafter"/>
</dbReference>